<proteinExistence type="predicted"/>
<evidence type="ECO:0000313" key="2">
    <source>
        <dbReference type="EMBL" id="UTY39112.1"/>
    </source>
</evidence>
<dbReference type="Pfam" id="PF07669">
    <property type="entry name" value="Eco57I"/>
    <property type="match status" value="1"/>
</dbReference>
<dbReference type="InterPro" id="IPR052933">
    <property type="entry name" value="DNA_Protect_Modify"/>
</dbReference>
<dbReference type="EMBL" id="CP101620">
    <property type="protein sequence ID" value="UTY39112.1"/>
    <property type="molecule type" value="Genomic_DNA"/>
</dbReference>
<dbReference type="PANTHER" id="PTHR41313">
    <property type="entry name" value="ADENINE-SPECIFIC METHYLTRANSFERASE"/>
    <property type="match status" value="1"/>
</dbReference>
<dbReference type="SUPFAM" id="SSF53335">
    <property type="entry name" value="S-adenosyl-L-methionine-dependent methyltransferases"/>
    <property type="match status" value="1"/>
</dbReference>
<dbReference type="InterPro" id="IPR029063">
    <property type="entry name" value="SAM-dependent_MTases_sf"/>
</dbReference>
<reference evidence="2" key="1">
    <citation type="submission" date="2022-07" db="EMBL/GenBank/DDBJ databases">
        <title>Faecal culturing of patients with breast cancer.</title>
        <authorList>
            <person name="Teng N.M.Y."/>
            <person name="Kiu R."/>
            <person name="Evans R."/>
            <person name="Baker D.J."/>
            <person name="Zenner C."/>
            <person name="Robinson S.D."/>
            <person name="Hall L.J."/>
        </authorList>
    </citation>
    <scope>NUCLEOTIDE SEQUENCE</scope>
    <source>
        <strain evidence="2">LH1062</strain>
    </source>
</reference>
<dbReference type="PANTHER" id="PTHR41313:SF1">
    <property type="entry name" value="DNA METHYLASE ADENINE-SPECIFIC DOMAIN-CONTAINING PROTEIN"/>
    <property type="match status" value="1"/>
</dbReference>
<feature type="domain" description="Type II methyltransferase M.TaqI-like" evidence="1">
    <location>
        <begin position="799"/>
        <end position="871"/>
    </location>
</feature>
<evidence type="ECO:0000313" key="3">
    <source>
        <dbReference type="Proteomes" id="UP001060112"/>
    </source>
</evidence>
<dbReference type="PRINTS" id="PR00507">
    <property type="entry name" value="N12N6MTFRASE"/>
</dbReference>
<organism evidence="2 3">
    <name type="scientific">Allocoprobacillus halotolerans</name>
    <dbReference type="NCBI Taxonomy" id="2944914"/>
    <lineage>
        <taxon>Bacteria</taxon>
        <taxon>Bacillati</taxon>
        <taxon>Bacillota</taxon>
        <taxon>Erysipelotrichia</taxon>
        <taxon>Erysipelotrichales</taxon>
        <taxon>Erysipelotrichaceae</taxon>
        <taxon>Allocoprobacillus</taxon>
    </lineage>
</organism>
<dbReference type="Proteomes" id="UP001060112">
    <property type="component" value="Chromosome"/>
</dbReference>
<dbReference type="Gene3D" id="3.40.50.150">
    <property type="entry name" value="Vaccinia Virus protein VP39"/>
    <property type="match status" value="1"/>
</dbReference>
<dbReference type="InterPro" id="IPR011639">
    <property type="entry name" value="MethylTrfase_TaqI-like_dom"/>
</dbReference>
<name>A0ABY5I2W2_9FIRM</name>
<keyword evidence="3" id="KW-1185">Reference proteome</keyword>
<accession>A0ABY5I2W2</accession>
<gene>
    <name evidence="2" type="ORF">NMU03_16330</name>
</gene>
<dbReference type="RefSeq" id="WP_290139985.1">
    <property type="nucleotide sequence ID" value="NZ_CP101620.1"/>
</dbReference>
<evidence type="ECO:0000259" key="1">
    <source>
        <dbReference type="Pfam" id="PF07669"/>
    </source>
</evidence>
<protein>
    <recommendedName>
        <fullName evidence="1">Type II methyltransferase M.TaqI-like domain-containing protein</fullName>
    </recommendedName>
</protein>
<sequence>MIVSRYYDPLVQIPTLEEQKNAIYENESQLKKGIYFSQEEVDRIILRGSSTVDDKYRIYQQMQKNLSDKENAEFLKREYGTVGHSAYHGVISESHSAKGLTLIREREIGQEEIKVTLKWTQVSKRIRELIAVGRYMSKEEMEYYPIFLEKQMQAQLETKRLQLEKEIITNDAEENQATVDAHIKKEYFYKAGDDFYLGIDEYTIIDISDNEIYVSDKNFPLFSKTFTKIEFLDVLKESALNDKLLRDVIEVEETSQENHNALEKNNDLLLKENYSDILKYIQSSPAYDALRDRDTDVDEASDLIHSELLAYVSSHNDANRELYLAYMEDMTFREQLIDEIIDNVYQDYSQDNLNEDANSYHSLYDQLNKIAPHIIQGKSCYMLMKAGERDHSLIITRHDDEPNLIKMFHVQPFGELEMDSPMMEFTVNDNERILKPVYYENSDLNLTMDIREESLLGTKLVQEQMDDYAKRWLQNILDKHYYLANEQYYQNELHDGIYDIDIDKGNQFYYGHQMPLKEVIKYCEENDIHLSDDYRSETEIRTVENVLSALRIEDIKLEWDTDRDFIVAKDGDNVWADKEIYDFLLNEAIVYEDGKPQLISELDYSNLSYLSSIKQPIPKPVQPVNKTNYVINDDNLGAGTTKERYRNNIAAIRLLFLLEKDKHYATKEEQEVLAKYVGWGGLADVFDENKSNWSNEYHELKNLLNDEEYAAARESTLSSFYTSPVVIDAVYQILNHLDFHYGNILEPSCGIGNFFGRVPESMNESHMYGVELDSITGRIARQLYQKVNITVEGYENTNLSDSFFDVAIGNVPFGQFKVLDKRYDKLNFNIHDYFFAKTIDKVRPGGLIVFITSRYTMDKRTSTVRKYINERAELLGAIRLPNTAFKESAGTEVVSDIIVLKKRERPIVNDEHWISTGIDEDGNIINQYFIDHPEMVLGTIEKCKAMHGREDITVVPFEDRSLKESLDETVSHISGTIDDYIVDETIDAKEEIDSIPADPLVRNYSYSVVDGDIYYRINSMMNKVELSSTARNRVLGLIAIRESVRHLIELQSEDYPDDDIRQEQVKLNQIYDEFIQNYGLINSRGNKQVFREDSSFYLLSSLENIDEDGKLESKADMFFKRTIRKKVEVHHAENANEALMISLAEKGKVDLDYMSELYHQPKENIIDELHTFIYKLPNVLDKNQEVYVTADEYLSGNIREKLSEAKLAAELDSSYEEHVEALTRALPKELSATEIEVRIGATWVPVDIYNDFMYELLGTSVFSKRYIEITYSEHTGNWNVSGKTFERGNIKVKNFWNLSYQCLSID</sequence>